<accession>A0A919JBS9</accession>
<gene>
    <name evidence="1" type="ORF">Afe05nite_61110</name>
</gene>
<comment type="caution">
    <text evidence="1">The sequence shown here is derived from an EMBL/GenBank/DDBJ whole genome shotgun (WGS) entry which is preliminary data.</text>
</comment>
<protein>
    <submittedName>
        <fullName evidence="1">Uncharacterized protein</fullName>
    </submittedName>
</protein>
<name>A0A919JBS9_9ACTN</name>
<keyword evidence="2" id="KW-1185">Reference proteome</keyword>
<evidence type="ECO:0000313" key="2">
    <source>
        <dbReference type="Proteomes" id="UP000598174"/>
    </source>
</evidence>
<proteinExistence type="predicted"/>
<dbReference type="AlphaFoldDB" id="A0A919JBS9"/>
<sequence>MLEGPRRAPEHGPASRSAYFAAVLDSLPACGFHSFLLANDCQEHRYPDAVLQPSWPVLLRAGYMGLKDLSDLVFSRTDVDYLP</sequence>
<evidence type="ECO:0000313" key="1">
    <source>
        <dbReference type="EMBL" id="GIE14271.1"/>
    </source>
</evidence>
<dbReference type="EMBL" id="BOMM01000052">
    <property type="protein sequence ID" value="GIE14271.1"/>
    <property type="molecule type" value="Genomic_DNA"/>
</dbReference>
<organism evidence="1 2">
    <name type="scientific">Paractinoplanes ferrugineus</name>
    <dbReference type="NCBI Taxonomy" id="113564"/>
    <lineage>
        <taxon>Bacteria</taxon>
        <taxon>Bacillati</taxon>
        <taxon>Actinomycetota</taxon>
        <taxon>Actinomycetes</taxon>
        <taxon>Micromonosporales</taxon>
        <taxon>Micromonosporaceae</taxon>
        <taxon>Paractinoplanes</taxon>
    </lineage>
</organism>
<reference evidence="1" key="1">
    <citation type="submission" date="2021-01" db="EMBL/GenBank/DDBJ databases">
        <title>Whole genome shotgun sequence of Actinoplanes ferrugineus NBRC 15555.</title>
        <authorList>
            <person name="Komaki H."/>
            <person name="Tamura T."/>
        </authorList>
    </citation>
    <scope>NUCLEOTIDE SEQUENCE</scope>
    <source>
        <strain evidence="1">NBRC 15555</strain>
    </source>
</reference>
<dbReference type="Proteomes" id="UP000598174">
    <property type="component" value="Unassembled WGS sequence"/>
</dbReference>